<proteinExistence type="predicted"/>
<evidence type="ECO:0000313" key="2">
    <source>
        <dbReference type="EMBL" id="TQM24298.1"/>
    </source>
</evidence>
<accession>A0A543ERT9</accession>
<comment type="caution">
    <text evidence="2">The sequence shown here is derived from an EMBL/GenBank/DDBJ whole genome shotgun (WGS) entry which is preliminary data.</text>
</comment>
<gene>
    <name evidence="2" type="ORF">FB391_2811</name>
</gene>
<protein>
    <submittedName>
        <fullName evidence="2">Acetyltransferase (GNAT) family protein</fullName>
    </submittedName>
</protein>
<feature type="domain" description="BioF2-like acetyltransferase" evidence="1">
    <location>
        <begin position="185"/>
        <end position="315"/>
    </location>
</feature>
<reference evidence="2 3" key="1">
    <citation type="submission" date="2019-06" db="EMBL/GenBank/DDBJ databases">
        <title>Sequencing the genomes of 1000 actinobacteria strains.</title>
        <authorList>
            <person name="Klenk H.-P."/>
        </authorList>
    </citation>
    <scope>NUCLEOTIDE SEQUENCE [LARGE SCALE GENOMIC DNA]</scope>
    <source>
        <strain evidence="2 3">DSM 105492</strain>
    </source>
</reference>
<evidence type="ECO:0000259" key="1">
    <source>
        <dbReference type="Pfam" id="PF13480"/>
    </source>
</evidence>
<dbReference type="InterPro" id="IPR038740">
    <property type="entry name" value="BioF2-like_GNAT_dom"/>
</dbReference>
<name>A0A543ERT9_9MICO</name>
<dbReference type="Proteomes" id="UP000320235">
    <property type="component" value="Unassembled WGS sequence"/>
</dbReference>
<keyword evidence="3" id="KW-1185">Reference proteome</keyword>
<sequence>MARVRGILLRLSDITTADVDNWTALAERATEPNAALDPRFLLPDRKISGNHLLVVAEEDGKWLGLVRVFPVDLAPTLPLRTYGTLEPADLGPPFPLLDPARASDALAAIARTVRRRLRRGYIGLRGYPASGPLAQALQDVSRRPALHATVVASHIVPWVDVLPARAAPHERVHPAVTDPEYRSASTRKELRRYARRLVEAGGGPLTLHDASDDPEAIDRFVTMQASGWKGDREHGGYAVALDRERETAFRAKTEAFRESGDLIVLEMWAGDAHVYSHLYVVSGGVAMGILDAYQHEYGAYSTGKLGRTAVTTHMRGLQRLKALNPGHFYYGDDEAVKAFPDRREFVDVVIGVGIVPSLLCRLLPRTEASLRARAAVMAFSRGDALMMRAIGTLTRKPRPTP</sequence>
<dbReference type="EMBL" id="VFPE01000004">
    <property type="protein sequence ID" value="TQM24298.1"/>
    <property type="molecule type" value="Genomic_DNA"/>
</dbReference>
<organism evidence="2 3">
    <name type="scientific">Microbacterium kyungheense</name>
    <dbReference type="NCBI Taxonomy" id="1263636"/>
    <lineage>
        <taxon>Bacteria</taxon>
        <taxon>Bacillati</taxon>
        <taxon>Actinomycetota</taxon>
        <taxon>Actinomycetes</taxon>
        <taxon>Micrococcales</taxon>
        <taxon>Microbacteriaceae</taxon>
        <taxon>Microbacterium</taxon>
    </lineage>
</organism>
<dbReference type="GO" id="GO:0016740">
    <property type="term" value="F:transferase activity"/>
    <property type="evidence" value="ECO:0007669"/>
    <property type="project" value="UniProtKB-KW"/>
</dbReference>
<dbReference type="Pfam" id="PF13480">
    <property type="entry name" value="Acetyltransf_6"/>
    <property type="match status" value="1"/>
</dbReference>
<keyword evidence="2" id="KW-0808">Transferase</keyword>
<evidence type="ECO:0000313" key="3">
    <source>
        <dbReference type="Proteomes" id="UP000320235"/>
    </source>
</evidence>
<dbReference type="AlphaFoldDB" id="A0A543ERT9"/>